<dbReference type="SUPFAM" id="SSF52540">
    <property type="entry name" value="P-loop containing nucleoside triphosphate hydrolases"/>
    <property type="match status" value="1"/>
</dbReference>
<organism evidence="2 3">
    <name type="scientific">Paenibacillus ginsengarvi</name>
    <dbReference type="NCBI Taxonomy" id="400777"/>
    <lineage>
        <taxon>Bacteria</taxon>
        <taxon>Bacillati</taxon>
        <taxon>Bacillota</taxon>
        <taxon>Bacilli</taxon>
        <taxon>Bacillales</taxon>
        <taxon>Paenibacillaceae</taxon>
        <taxon>Paenibacillus</taxon>
    </lineage>
</organism>
<evidence type="ECO:0000256" key="1">
    <source>
        <dbReference type="SAM" id="Coils"/>
    </source>
</evidence>
<dbReference type="Gene3D" id="1.10.287.510">
    <property type="entry name" value="Helix hairpin bin"/>
    <property type="match status" value="1"/>
</dbReference>
<reference evidence="2 3" key="1">
    <citation type="journal article" date="2007" name="Int. J. Syst. Evol. Microbiol.">
        <title>Paenibacillus ginsengarvi sp. nov., isolated from soil from ginseng cultivation.</title>
        <authorList>
            <person name="Yoon M.H."/>
            <person name="Ten L.N."/>
            <person name="Im W.T."/>
        </authorList>
    </citation>
    <scope>NUCLEOTIDE SEQUENCE [LARGE SCALE GENOMIC DNA]</scope>
    <source>
        <strain evidence="2 3">KCTC 13059</strain>
    </source>
</reference>
<keyword evidence="3" id="KW-1185">Reference proteome</keyword>
<dbReference type="EMBL" id="RBAH01000023">
    <property type="protein sequence ID" value="RKN75040.1"/>
    <property type="molecule type" value="Genomic_DNA"/>
</dbReference>
<evidence type="ECO:0000313" key="2">
    <source>
        <dbReference type="EMBL" id="RKN75040.1"/>
    </source>
</evidence>
<gene>
    <name evidence="2" type="ORF">D7M11_26265</name>
</gene>
<dbReference type="Gene3D" id="3.40.50.300">
    <property type="entry name" value="P-loop containing nucleotide triphosphate hydrolases"/>
    <property type="match status" value="1"/>
</dbReference>
<dbReference type="OrthoDB" id="1698838at2"/>
<comment type="caution">
    <text evidence="2">The sequence shown here is derived from an EMBL/GenBank/DDBJ whole genome shotgun (WGS) entry which is preliminary data.</text>
</comment>
<proteinExistence type="predicted"/>
<dbReference type="InterPro" id="IPR027417">
    <property type="entry name" value="P-loop_NTPase"/>
</dbReference>
<dbReference type="Proteomes" id="UP000282311">
    <property type="component" value="Unassembled WGS sequence"/>
</dbReference>
<sequence length="703" mass="79810">MKKIVLERLTFRNFKGLREFVLAANGGSLDIYGDNATCKTTLFDGFTWKLFGKDSANNANFEIKELDLAGRVRKHRLEHEVEGVLIVDGRRRIFRRVFSEKWTKKRGALRETFEGHETAYFVDDVPVGKREYDAEVAALIPEELFKLLTNPGYFNDEKHFDWKARRKLLLEVCGGVTDAEVIHSKPELAPLETALRERDIDKHKASLAEKMKRINQEIKDIPVRVSEAQRGMPDVAELSEELLQEDIEALRGRIAEKNSALARIKDGGEVAAKELRLREIEAEVLAIKNRLQTAALDAVAQQRGITAQLHQDIDRLRRTIDDSDNRIRYNFQTIEELEKSMARLREEFTQIKAMEYFHAHDAVDNCPACGQLLPEDRRKEAHDKALAAFNRSKAEQLEAIQRNGQAKKAEAIQLAAENDRHRMLIEAAKADLLPLETQVTAADAELERLRAGIQDPAIDPDYVRLQKEAERVRAEIADLRASSQQATAGVEQAILELQREISTLEADKAKFNQVRKQQGRITELEQQESKLSAEYEQLQHELFLTEEFVRTKVNLLQTRIDSKFRFARFRLFEDQINGGLKDCCETLYNGVPYDKGLNNAARINIGIDIINTLSQHYGVSAPIFVDNAEAVTQLAETDAQVIRLIVPPAFDNLPQEAQESLIAMHGGIQEAKKHWTKQNKQLRVEAAGTGEDDLLVVDNEVIA</sequence>
<feature type="coiled-coil region" evidence="1">
    <location>
        <begin position="240"/>
        <end position="297"/>
    </location>
</feature>
<feature type="coiled-coil region" evidence="1">
    <location>
        <begin position="462"/>
        <end position="541"/>
    </location>
</feature>
<accession>A0A3B0BQI2</accession>
<evidence type="ECO:0008006" key="4">
    <source>
        <dbReference type="Google" id="ProtNLM"/>
    </source>
</evidence>
<name>A0A3B0BQI2_9BACL</name>
<keyword evidence="1" id="KW-0175">Coiled coil</keyword>
<evidence type="ECO:0000313" key="3">
    <source>
        <dbReference type="Proteomes" id="UP000282311"/>
    </source>
</evidence>
<protein>
    <recommendedName>
        <fullName evidence="4">Rad50/SbcC-type AAA domain-containing protein</fullName>
    </recommendedName>
</protein>
<dbReference type="RefSeq" id="WP_120750236.1">
    <property type="nucleotide sequence ID" value="NZ_RBAH01000023.1"/>
</dbReference>
<dbReference type="AlphaFoldDB" id="A0A3B0BQI2"/>